<sequence>RPLSAYNSLTDKHLTGYFNNTRIRRQLQRAGLITRSGRILTEKEYRINAMRRDHQKYIRECLAQAIFQKVLDMERRHQIDIKRKLETFARRERVQRIKVDHSSRGREETFPAFSPRPPTGPKSGANPRRRNYEQSDSSESASSPRPNTAPGQMQRPVRLQPLPAYTSSGNGTKMSAGSRHKHISEEDDQRYHSGTEKDIFKTMNATDHSVGISPYRLPIINNFVMPVPPPPQKQPKKTMSTMSRGRR</sequence>
<name>A0ABN9GZC4_9NEOB</name>
<feature type="region of interest" description="Disordered" evidence="1">
    <location>
        <begin position="96"/>
        <end position="192"/>
    </location>
</feature>
<keyword evidence="3" id="KW-1185">Reference proteome</keyword>
<reference evidence="2" key="1">
    <citation type="submission" date="2023-05" db="EMBL/GenBank/DDBJ databases">
        <authorList>
            <person name="Stuckert A."/>
        </authorList>
    </citation>
    <scope>NUCLEOTIDE SEQUENCE</scope>
</reference>
<accession>A0ABN9GZC4</accession>
<evidence type="ECO:0008006" key="4">
    <source>
        <dbReference type="Google" id="ProtNLM"/>
    </source>
</evidence>
<comment type="caution">
    <text evidence="2">The sequence shown here is derived from an EMBL/GenBank/DDBJ whole genome shotgun (WGS) entry which is preliminary data.</text>
</comment>
<proteinExistence type="predicted"/>
<evidence type="ECO:0000313" key="2">
    <source>
        <dbReference type="EMBL" id="CAI9613747.1"/>
    </source>
</evidence>
<feature type="region of interest" description="Disordered" evidence="1">
    <location>
        <begin position="225"/>
        <end position="247"/>
    </location>
</feature>
<dbReference type="Proteomes" id="UP001162483">
    <property type="component" value="Unassembled WGS sequence"/>
</dbReference>
<feature type="compositionally biased region" description="Basic and acidic residues" evidence="1">
    <location>
        <begin position="96"/>
        <end position="109"/>
    </location>
</feature>
<protein>
    <recommendedName>
        <fullName evidence="4">ERIC3 protein</fullName>
    </recommendedName>
</protein>
<dbReference type="PANTHER" id="PTHR23034:SF2">
    <property type="entry name" value="GLUTAMATE-RICH PROTEIN 3"/>
    <property type="match status" value="1"/>
</dbReference>
<dbReference type="PANTHER" id="PTHR23034">
    <property type="entry name" value="GLUTAMATE-RICH PROTEIN 3"/>
    <property type="match status" value="1"/>
</dbReference>
<feature type="non-terminal residue" evidence="2">
    <location>
        <position position="1"/>
    </location>
</feature>
<evidence type="ECO:0000256" key="1">
    <source>
        <dbReference type="SAM" id="MobiDB-lite"/>
    </source>
</evidence>
<feature type="non-terminal residue" evidence="2">
    <location>
        <position position="247"/>
    </location>
</feature>
<evidence type="ECO:0000313" key="3">
    <source>
        <dbReference type="Proteomes" id="UP001162483"/>
    </source>
</evidence>
<organism evidence="2 3">
    <name type="scientific">Staurois parvus</name>
    <dbReference type="NCBI Taxonomy" id="386267"/>
    <lineage>
        <taxon>Eukaryota</taxon>
        <taxon>Metazoa</taxon>
        <taxon>Chordata</taxon>
        <taxon>Craniata</taxon>
        <taxon>Vertebrata</taxon>
        <taxon>Euteleostomi</taxon>
        <taxon>Amphibia</taxon>
        <taxon>Batrachia</taxon>
        <taxon>Anura</taxon>
        <taxon>Neobatrachia</taxon>
        <taxon>Ranoidea</taxon>
        <taxon>Ranidae</taxon>
        <taxon>Staurois</taxon>
    </lineage>
</organism>
<dbReference type="InterPro" id="IPR027962">
    <property type="entry name" value="ERICH3"/>
</dbReference>
<feature type="compositionally biased region" description="Polar residues" evidence="1">
    <location>
        <begin position="165"/>
        <end position="175"/>
    </location>
</feature>
<dbReference type="EMBL" id="CATNWA010019535">
    <property type="protein sequence ID" value="CAI9613747.1"/>
    <property type="molecule type" value="Genomic_DNA"/>
</dbReference>
<gene>
    <name evidence="2" type="ORF">SPARVUS_LOCUS14930993</name>
</gene>
<feature type="compositionally biased region" description="Polar residues" evidence="1">
    <location>
        <begin position="238"/>
        <end position="247"/>
    </location>
</feature>